<keyword evidence="6 7" id="KW-0472">Membrane</keyword>
<dbReference type="Proteomes" id="UP001165740">
    <property type="component" value="Chromosome 11"/>
</dbReference>
<name>A0A9W2YCQ6_BIOGL</name>
<feature type="transmembrane region" description="Helical" evidence="7">
    <location>
        <begin position="198"/>
        <end position="216"/>
    </location>
</feature>
<gene>
    <name evidence="9" type="primary">LOC106051562</name>
</gene>
<evidence type="ECO:0000256" key="6">
    <source>
        <dbReference type="ARBA" id="ARBA00023136"/>
    </source>
</evidence>
<evidence type="ECO:0000256" key="7">
    <source>
        <dbReference type="SAM" id="Phobius"/>
    </source>
</evidence>
<feature type="transmembrane region" description="Helical" evidence="7">
    <location>
        <begin position="484"/>
        <end position="507"/>
    </location>
</feature>
<comment type="subcellular location">
    <subcellularLocation>
        <location evidence="1">Membrane</location>
        <topology evidence="1">Multi-pass membrane protein</topology>
    </subcellularLocation>
</comment>
<dbReference type="PANTHER" id="PTHR10332:SF10">
    <property type="entry name" value="EQUILIBRATIVE NUCLEOSIDE TRANSPORTER 4"/>
    <property type="match status" value="1"/>
</dbReference>
<sequence>MEGGDKWAYSKLSLQSTPDTRIIRGSKPLKDERKLFARLKAELEAKARSKKNSLVNGQPPIDAHSKVYLAFVLSGIGYMLPFSCFIAAVDYYQNRFPHTTIIFDMTTTTIVVGTLGVFLNNLLVETLSLTWRVMVGYIVSTLLLLFLTIFDVTMDLFPHDAGYWVTLVAVAVIAVGCAVQQSSFYGYANMLPRRYTQAVMLGESLAGVLVSLNRILTKLLLEDERVNTIIFFVISLVVVVVCCAAFFFARWTRFVRHHLQTCRADDISMEYNDTEFKMQRGSLRPKLQNLEPEAYPDVANPDLQPRVSADVITELTDHRMANGQELTKSDTEKWPREIDGRLQMSHMGRDSVIDPSGKLADVGSTSSLVQARLSSWKARLEARLEVVRLIYPYMASFALTFYVSVSLYPGIISEVVSCRLGTWMPVVLMACFNVTDTMGKMLAAVIHNYSKLRLLLCTLTRICLIPLVVLCIKPRSRPILSGEAWSIFITILLGLSNGYFGCLPLVLAPSQVTPRLRELCGNTMMLSFTLAIVAGTFTSYGLDILVGPHPDLELCHRDNSTFFHLVAHGTNFSSVAT</sequence>
<keyword evidence="3" id="KW-0813">Transport</keyword>
<feature type="transmembrane region" description="Helical" evidence="7">
    <location>
        <begin position="228"/>
        <end position="249"/>
    </location>
</feature>
<accession>A0A9W2YCQ6</accession>
<evidence type="ECO:0000256" key="5">
    <source>
        <dbReference type="ARBA" id="ARBA00022989"/>
    </source>
</evidence>
<protein>
    <submittedName>
        <fullName evidence="9">Equilibrative nucleoside transporter 4-like</fullName>
    </submittedName>
</protein>
<organism evidence="8 9">
    <name type="scientific">Biomphalaria glabrata</name>
    <name type="common">Bloodfluke planorb</name>
    <name type="synonym">Freshwater snail</name>
    <dbReference type="NCBI Taxonomy" id="6526"/>
    <lineage>
        <taxon>Eukaryota</taxon>
        <taxon>Metazoa</taxon>
        <taxon>Spiralia</taxon>
        <taxon>Lophotrochozoa</taxon>
        <taxon>Mollusca</taxon>
        <taxon>Gastropoda</taxon>
        <taxon>Heterobranchia</taxon>
        <taxon>Euthyneura</taxon>
        <taxon>Panpulmonata</taxon>
        <taxon>Hygrophila</taxon>
        <taxon>Lymnaeoidea</taxon>
        <taxon>Planorbidae</taxon>
        <taxon>Biomphalaria</taxon>
    </lineage>
</organism>
<dbReference type="GO" id="GO:0005337">
    <property type="term" value="F:nucleoside transmembrane transporter activity"/>
    <property type="evidence" value="ECO:0007669"/>
    <property type="project" value="InterPro"/>
</dbReference>
<dbReference type="InterPro" id="IPR002259">
    <property type="entry name" value="Eqnu_transpt"/>
</dbReference>
<dbReference type="GO" id="GO:0008504">
    <property type="term" value="F:monoamine transmembrane transporter activity"/>
    <property type="evidence" value="ECO:0007669"/>
    <property type="project" value="TreeGrafter"/>
</dbReference>
<feature type="transmembrane region" description="Helical" evidence="7">
    <location>
        <begin position="101"/>
        <end position="119"/>
    </location>
</feature>
<dbReference type="OMA" id="ARGMNEF"/>
<dbReference type="PANTHER" id="PTHR10332">
    <property type="entry name" value="EQUILIBRATIVE NUCLEOSIDE TRANSPORTER"/>
    <property type="match status" value="1"/>
</dbReference>
<feature type="transmembrane region" description="Helical" evidence="7">
    <location>
        <begin position="162"/>
        <end position="186"/>
    </location>
</feature>
<feature type="transmembrane region" description="Helical" evidence="7">
    <location>
        <begin position="67"/>
        <end position="89"/>
    </location>
</feature>
<evidence type="ECO:0000313" key="9">
    <source>
        <dbReference type="RefSeq" id="XP_055860469.1"/>
    </source>
</evidence>
<dbReference type="GeneID" id="106051562"/>
<feature type="transmembrane region" description="Helical" evidence="7">
    <location>
        <begin position="454"/>
        <end position="472"/>
    </location>
</feature>
<evidence type="ECO:0000256" key="4">
    <source>
        <dbReference type="ARBA" id="ARBA00022692"/>
    </source>
</evidence>
<reference evidence="9" key="1">
    <citation type="submission" date="2025-08" db="UniProtKB">
        <authorList>
            <consortium name="RefSeq"/>
        </authorList>
    </citation>
    <scope>IDENTIFICATION</scope>
</reference>
<dbReference type="SUPFAM" id="SSF103473">
    <property type="entry name" value="MFS general substrate transporter"/>
    <property type="match status" value="1"/>
</dbReference>
<feature type="transmembrane region" description="Helical" evidence="7">
    <location>
        <begin position="389"/>
        <end position="411"/>
    </location>
</feature>
<dbReference type="GO" id="GO:0005886">
    <property type="term" value="C:plasma membrane"/>
    <property type="evidence" value="ECO:0007669"/>
    <property type="project" value="TreeGrafter"/>
</dbReference>
<keyword evidence="8" id="KW-1185">Reference proteome</keyword>
<feature type="transmembrane region" description="Helical" evidence="7">
    <location>
        <begin position="423"/>
        <end position="442"/>
    </location>
</feature>
<feature type="transmembrane region" description="Helical" evidence="7">
    <location>
        <begin position="519"/>
        <end position="542"/>
    </location>
</feature>
<comment type="similarity">
    <text evidence="2">Belongs to the SLC29A/ENT transporter (TC 2.A.57) family.</text>
</comment>
<dbReference type="RefSeq" id="XP_055860469.1">
    <property type="nucleotide sequence ID" value="XM_056004494.1"/>
</dbReference>
<dbReference type="OrthoDB" id="10014563at2759"/>
<proteinExistence type="inferred from homology"/>
<feature type="transmembrane region" description="Helical" evidence="7">
    <location>
        <begin position="131"/>
        <end position="150"/>
    </location>
</feature>
<evidence type="ECO:0000256" key="1">
    <source>
        <dbReference type="ARBA" id="ARBA00004141"/>
    </source>
</evidence>
<keyword evidence="4 7" id="KW-0812">Transmembrane</keyword>
<dbReference type="InterPro" id="IPR036259">
    <property type="entry name" value="MFS_trans_sf"/>
</dbReference>
<evidence type="ECO:0000313" key="8">
    <source>
        <dbReference type="Proteomes" id="UP001165740"/>
    </source>
</evidence>
<dbReference type="AlphaFoldDB" id="A0A9W2YCQ6"/>
<evidence type="ECO:0000256" key="2">
    <source>
        <dbReference type="ARBA" id="ARBA00007965"/>
    </source>
</evidence>
<dbReference type="Pfam" id="PF01733">
    <property type="entry name" value="Nucleoside_tran"/>
    <property type="match status" value="2"/>
</dbReference>
<keyword evidence="5 7" id="KW-1133">Transmembrane helix</keyword>
<evidence type="ECO:0000256" key="3">
    <source>
        <dbReference type="ARBA" id="ARBA00022448"/>
    </source>
</evidence>